<organism evidence="7 8">
    <name type="scientific">Pseudorhodoferax aquiterrae</name>
    <dbReference type="NCBI Taxonomy" id="747304"/>
    <lineage>
        <taxon>Bacteria</taxon>
        <taxon>Pseudomonadati</taxon>
        <taxon>Pseudomonadota</taxon>
        <taxon>Betaproteobacteria</taxon>
        <taxon>Burkholderiales</taxon>
        <taxon>Comamonadaceae</taxon>
    </lineage>
</organism>
<evidence type="ECO:0000256" key="2">
    <source>
        <dbReference type="ARBA" id="ARBA00022723"/>
    </source>
</evidence>
<evidence type="ECO:0000256" key="3">
    <source>
        <dbReference type="ARBA" id="ARBA00022801"/>
    </source>
</evidence>
<evidence type="ECO:0000256" key="4">
    <source>
        <dbReference type="ARBA" id="ARBA00022833"/>
    </source>
</evidence>
<dbReference type="NCBIfam" id="TIGR00608">
    <property type="entry name" value="radc"/>
    <property type="match status" value="1"/>
</dbReference>
<dbReference type="Proteomes" id="UP000626210">
    <property type="component" value="Unassembled WGS sequence"/>
</dbReference>
<gene>
    <name evidence="7" type="ORF">GCM10007320_63410</name>
</gene>
<dbReference type="PANTHER" id="PTHR30471">
    <property type="entry name" value="DNA REPAIR PROTEIN RADC"/>
    <property type="match status" value="1"/>
</dbReference>
<dbReference type="EMBL" id="BMYK01000044">
    <property type="protein sequence ID" value="GHD03401.1"/>
    <property type="molecule type" value="Genomic_DNA"/>
</dbReference>
<keyword evidence="5" id="KW-0482">Metalloprotease</keyword>
<keyword evidence="3" id="KW-0378">Hydrolase</keyword>
<dbReference type="InterPro" id="IPR037518">
    <property type="entry name" value="MPN"/>
</dbReference>
<evidence type="ECO:0000259" key="6">
    <source>
        <dbReference type="PROSITE" id="PS50249"/>
    </source>
</evidence>
<dbReference type="Pfam" id="PF04002">
    <property type="entry name" value="RadC"/>
    <property type="match status" value="1"/>
</dbReference>
<dbReference type="SUPFAM" id="SSF102712">
    <property type="entry name" value="JAB1/MPN domain"/>
    <property type="match status" value="1"/>
</dbReference>
<evidence type="ECO:0000313" key="7">
    <source>
        <dbReference type="EMBL" id="GHD03401.1"/>
    </source>
</evidence>
<feature type="domain" description="MPN" evidence="6">
    <location>
        <begin position="52"/>
        <end position="174"/>
    </location>
</feature>
<dbReference type="PANTHER" id="PTHR30471:SF3">
    <property type="entry name" value="UPF0758 PROTEIN YEES-RELATED"/>
    <property type="match status" value="1"/>
</dbReference>
<evidence type="ECO:0000256" key="1">
    <source>
        <dbReference type="ARBA" id="ARBA00022670"/>
    </source>
</evidence>
<proteinExistence type="predicted"/>
<dbReference type="InterPro" id="IPR020891">
    <property type="entry name" value="UPF0758_CS"/>
</dbReference>
<dbReference type="InterPro" id="IPR001405">
    <property type="entry name" value="UPF0758"/>
</dbReference>
<dbReference type="InterPro" id="IPR025657">
    <property type="entry name" value="RadC_JAB"/>
</dbReference>
<dbReference type="RefSeq" id="WP_189690854.1">
    <property type="nucleotide sequence ID" value="NZ_BMYK01000044.1"/>
</dbReference>
<dbReference type="CDD" id="cd08071">
    <property type="entry name" value="MPN_DUF2466"/>
    <property type="match status" value="1"/>
</dbReference>
<dbReference type="PROSITE" id="PS50249">
    <property type="entry name" value="MPN"/>
    <property type="match status" value="1"/>
</dbReference>
<protein>
    <submittedName>
        <fullName evidence="7">UPF0758 protein</fullName>
    </submittedName>
</protein>
<keyword evidence="2" id="KW-0479">Metal-binding</keyword>
<keyword evidence="8" id="KW-1185">Reference proteome</keyword>
<dbReference type="Gene3D" id="3.40.140.10">
    <property type="entry name" value="Cytidine Deaminase, domain 2"/>
    <property type="match status" value="1"/>
</dbReference>
<name>A0ABQ3GG17_9BURK</name>
<keyword evidence="1" id="KW-0645">Protease</keyword>
<evidence type="ECO:0000256" key="5">
    <source>
        <dbReference type="ARBA" id="ARBA00023049"/>
    </source>
</evidence>
<dbReference type="PROSITE" id="PS01302">
    <property type="entry name" value="UPF0758"/>
    <property type="match status" value="1"/>
</dbReference>
<evidence type="ECO:0000313" key="8">
    <source>
        <dbReference type="Proteomes" id="UP000626210"/>
    </source>
</evidence>
<sequence>MKTPVTFSTSDATSHAPLIVRDRNGEYFSAQPEDILQAARALLERKLQGQVFLDRPETVQDYLRTRIGHLDHEVFGVVHLDAQHRMIKAEEMFRGSISQTSVYPREVVKDCLLSNSAAVILYHNHPSGSPEPSRADEALTQQLKAALSLVDVRVLDHIVVTSTTTMSFAQRGLI</sequence>
<accession>A0ABQ3GG17</accession>
<reference evidence="8" key="1">
    <citation type="journal article" date="2019" name="Int. J. Syst. Evol. Microbiol.">
        <title>The Global Catalogue of Microorganisms (GCM) 10K type strain sequencing project: providing services to taxonomists for standard genome sequencing and annotation.</title>
        <authorList>
            <consortium name="The Broad Institute Genomics Platform"/>
            <consortium name="The Broad Institute Genome Sequencing Center for Infectious Disease"/>
            <person name="Wu L."/>
            <person name="Ma J."/>
        </authorList>
    </citation>
    <scope>NUCLEOTIDE SEQUENCE [LARGE SCALE GENOMIC DNA]</scope>
    <source>
        <strain evidence="8">KCTC 23314</strain>
    </source>
</reference>
<comment type="caution">
    <text evidence="7">The sequence shown here is derived from an EMBL/GenBank/DDBJ whole genome shotgun (WGS) entry which is preliminary data.</text>
</comment>
<keyword evidence="4" id="KW-0862">Zinc</keyword>